<protein>
    <submittedName>
        <fullName evidence="1">Uncharacterized protein</fullName>
    </submittedName>
</protein>
<evidence type="ECO:0000313" key="1">
    <source>
        <dbReference type="EMBL" id="KAA8582525.1"/>
    </source>
</evidence>
<sequence length="66" mass="7845">MWQICARILSHRRRDVLWHARALDPLGVQLRARRRFVESLQLPVDQTIERHLFVGSREPILVRSCS</sequence>
<dbReference type="EMBL" id="VOFY01000019">
    <property type="protein sequence ID" value="KAA8582525.1"/>
    <property type="molecule type" value="Genomic_DNA"/>
</dbReference>
<comment type="caution">
    <text evidence="1">The sequence shown here is derived from an EMBL/GenBank/DDBJ whole genome shotgun (WGS) entry which is preliminary data.</text>
</comment>
<organism evidence="1 2">
    <name type="scientific">Etheostoma spectabile</name>
    <name type="common">orangethroat darter</name>
    <dbReference type="NCBI Taxonomy" id="54343"/>
    <lineage>
        <taxon>Eukaryota</taxon>
        <taxon>Metazoa</taxon>
        <taxon>Chordata</taxon>
        <taxon>Craniata</taxon>
        <taxon>Vertebrata</taxon>
        <taxon>Euteleostomi</taxon>
        <taxon>Actinopterygii</taxon>
        <taxon>Neopterygii</taxon>
        <taxon>Teleostei</taxon>
        <taxon>Neoteleostei</taxon>
        <taxon>Acanthomorphata</taxon>
        <taxon>Eupercaria</taxon>
        <taxon>Perciformes</taxon>
        <taxon>Percoidei</taxon>
        <taxon>Percidae</taxon>
        <taxon>Etheostomatinae</taxon>
        <taxon>Etheostoma</taxon>
    </lineage>
</organism>
<name>A0A5J5CP67_9PERO</name>
<gene>
    <name evidence="1" type="ORF">FQN60_006196</name>
</gene>
<accession>A0A5J5CP67</accession>
<dbReference type="Proteomes" id="UP000327493">
    <property type="component" value="Chromosome 19"/>
</dbReference>
<keyword evidence="2" id="KW-1185">Reference proteome</keyword>
<proteinExistence type="predicted"/>
<dbReference type="AlphaFoldDB" id="A0A5J5CP67"/>
<reference evidence="1 2" key="1">
    <citation type="submission" date="2019-08" db="EMBL/GenBank/DDBJ databases">
        <title>A chromosome-level genome assembly, high-density linkage maps, and genome scans reveal the genomic architecture of hybrid incompatibilities underlying speciation via character displacement in darters (Percidae: Etheostominae).</title>
        <authorList>
            <person name="Moran R.L."/>
            <person name="Catchen J.M."/>
            <person name="Fuller R.C."/>
        </authorList>
    </citation>
    <scope>NUCLEOTIDE SEQUENCE [LARGE SCALE GENOMIC DNA]</scope>
    <source>
        <strain evidence="1">EspeVRDwgs_2016</strain>
        <tissue evidence="1">Muscle</tissue>
    </source>
</reference>
<evidence type="ECO:0000313" key="2">
    <source>
        <dbReference type="Proteomes" id="UP000327493"/>
    </source>
</evidence>